<evidence type="ECO:0000313" key="2">
    <source>
        <dbReference type="EMBL" id="QKV17058.1"/>
    </source>
</evidence>
<feature type="transmembrane region" description="Helical" evidence="1">
    <location>
        <begin position="93"/>
        <end position="115"/>
    </location>
</feature>
<organism evidence="2 3">
    <name type="scientific">Oricola thermophila</name>
    <dbReference type="NCBI Taxonomy" id="2742145"/>
    <lineage>
        <taxon>Bacteria</taxon>
        <taxon>Pseudomonadati</taxon>
        <taxon>Pseudomonadota</taxon>
        <taxon>Alphaproteobacteria</taxon>
        <taxon>Hyphomicrobiales</taxon>
        <taxon>Ahrensiaceae</taxon>
        <taxon>Oricola</taxon>
    </lineage>
</organism>
<keyword evidence="1" id="KW-1133">Transmembrane helix</keyword>
<keyword evidence="1" id="KW-0472">Membrane</keyword>
<keyword evidence="1" id="KW-0812">Transmembrane</keyword>
<evidence type="ECO:0000313" key="3">
    <source>
        <dbReference type="Proteomes" id="UP000509367"/>
    </source>
</evidence>
<protein>
    <submittedName>
        <fullName evidence="2">Paraquat-inducible protein A</fullName>
    </submittedName>
</protein>
<feature type="transmembrane region" description="Helical" evidence="1">
    <location>
        <begin position="127"/>
        <end position="146"/>
    </location>
</feature>
<dbReference type="AlphaFoldDB" id="A0A6N1V8N9"/>
<dbReference type="EMBL" id="CP054836">
    <property type="protein sequence ID" value="QKV17058.1"/>
    <property type="molecule type" value="Genomic_DNA"/>
</dbReference>
<gene>
    <name evidence="2" type="ORF">HTY61_00535</name>
</gene>
<proteinExistence type="predicted"/>
<evidence type="ECO:0000256" key="1">
    <source>
        <dbReference type="SAM" id="Phobius"/>
    </source>
</evidence>
<dbReference type="Proteomes" id="UP000509367">
    <property type="component" value="Chromosome"/>
</dbReference>
<dbReference type="KEGG" id="orm:HTY61_00535"/>
<reference evidence="2 3" key="1">
    <citation type="submission" date="2020-06" db="EMBL/GenBank/DDBJ databases">
        <title>Oricola thermophila sp. nov. isolated from a tidal sediments.</title>
        <authorList>
            <person name="Kwon K.K."/>
            <person name="Yang S.-H."/>
            <person name="Park M.-J."/>
        </authorList>
    </citation>
    <scope>NUCLEOTIDE SEQUENCE [LARGE SCALE GENOMIC DNA]</scope>
    <source>
        <strain evidence="2 3">MEBiC13590</strain>
    </source>
</reference>
<sequence length="147" mass="16160">MRVVTGLLLTISAFSLALGITQPLLRFEHLVFFSRTPSLIEMIRELWLSDDAFLALLIAAFSVLFPAGKILATQALLLSANRDSSARERMHRLLNAISRWSMMDVLLVALVIFAAKTSGLADAFTQPGLWFYATSVVTAAAATMMLR</sequence>
<keyword evidence="3" id="KW-1185">Reference proteome</keyword>
<name>A0A6N1V8N9_9HYPH</name>
<dbReference type="RefSeq" id="WP_175274954.1">
    <property type="nucleotide sequence ID" value="NZ_CP054836.1"/>
</dbReference>
<feature type="transmembrane region" description="Helical" evidence="1">
    <location>
        <begin position="52"/>
        <end position="72"/>
    </location>
</feature>
<dbReference type="Pfam" id="PF04403">
    <property type="entry name" value="PqiA"/>
    <property type="match status" value="1"/>
</dbReference>
<dbReference type="InterPro" id="IPR007498">
    <property type="entry name" value="PqiA-like"/>
</dbReference>
<accession>A0A6N1V8N9</accession>